<evidence type="ECO:0000256" key="3">
    <source>
        <dbReference type="ARBA" id="ARBA00023295"/>
    </source>
</evidence>
<dbReference type="SUPFAM" id="SSF51011">
    <property type="entry name" value="Glycosyl hydrolase domain"/>
    <property type="match status" value="1"/>
</dbReference>
<protein>
    <submittedName>
        <fullName evidence="6">Glycogen operon protein</fullName>
    </submittedName>
</protein>
<feature type="compositionally biased region" description="Basic and acidic residues" evidence="4">
    <location>
        <begin position="472"/>
        <end position="486"/>
    </location>
</feature>
<dbReference type="SUPFAM" id="SSF81296">
    <property type="entry name" value="E set domains"/>
    <property type="match status" value="1"/>
</dbReference>
<dbReference type="Gene3D" id="2.60.40.1180">
    <property type="entry name" value="Golgi alpha-mannosidase II"/>
    <property type="match status" value="1"/>
</dbReference>
<dbReference type="EMBL" id="SNWR01000002">
    <property type="protein sequence ID" value="TDO31897.1"/>
    <property type="molecule type" value="Genomic_DNA"/>
</dbReference>
<comment type="caution">
    <text evidence="6">The sequence shown here is derived from an EMBL/GenBank/DDBJ whole genome shotgun (WGS) entry which is preliminary data.</text>
</comment>
<proteinExistence type="inferred from homology"/>
<dbReference type="InterPro" id="IPR013780">
    <property type="entry name" value="Glyco_hydro_b"/>
</dbReference>
<dbReference type="InterPro" id="IPR014756">
    <property type="entry name" value="Ig_E-set"/>
</dbReference>
<name>A0A4R6J9K8_9ACTN</name>
<feature type="domain" description="Glycosyl hydrolase family 13 catalytic" evidence="5">
    <location>
        <begin position="164"/>
        <end position="567"/>
    </location>
</feature>
<dbReference type="InterPro" id="IPR004193">
    <property type="entry name" value="Glyco_hydro_13_N"/>
</dbReference>
<evidence type="ECO:0000259" key="5">
    <source>
        <dbReference type="SMART" id="SM00642"/>
    </source>
</evidence>
<evidence type="ECO:0000313" key="6">
    <source>
        <dbReference type="EMBL" id="TDO31897.1"/>
    </source>
</evidence>
<accession>A0A4R6J9K8</accession>
<dbReference type="InterPro" id="IPR011837">
    <property type="entry name" value="Glycogen_debranch_GlgX"/>
</dbReference>
<dbReference type="CDD" id="cd02856">
    <property type="entry name" value="E_set_GDE_Isoamylase_N"/>
    <property type="match status" value="1"/>
</dbReference>
<dbReference type="Gene3D" id="3.20.20.80">
    <property type="entry name" value="Glycosidases"/>
    <property type="match status" value="1"/>
</dbReference>
<evidence type="ECO:0000313" key="7">
    <source>
        <dbReference type="Proteomes" id="UP000294901"/>
    </source>
</evidence>
<evidence type="ECO:0000256" key="4">
    <source>
        <dbReference type="SAM" id="MobiDB-lite"/>
    </source>
</evidence>
<dbReference type="NCBIfam" id="TIGR02100">
    <property type="entry name" value="glgX_debranch"/>
    <property type="match status" value="1"/>
</dbReference>
<comment type="similarity">
    <text evidence="1">Belongs to the glycosyl hydrolase 13 family.</text>
</comment>
<evidence type="ECO:0000256" key="2">
    <source>
        <dbReference type="ARBA" id="ARBA00022801"/>
    </source>
</evidence>
<dbReference type="InterPro" id="IPR006047">
    <property type="entry name" value="GH13_cat_dom"/>
</dbReference>
<feature type="region of interest" description="Disordered" evidence="4">
    <location>
        <begin position="472"/>
        <end position="494"/>
    </location>
</feature>
<dbReference type="Pfam" id="PF02922">
    <property type="entry name" value="CBM_48"/>
    <property type="match status" value="1"/>
</dbReference>
<dbReference type="Pfam" id="PF00128">
    <property type="entry name" value="Alpha-amylase"/>
    <property type="match status" value="1"/>
</dbReference>
<dbReference type="InterPro" id="IPR017853">
    <property type="entry name" value="GH"/>
</dbReference>
<dbReference type="CDD" id="cd11326">
    <property type="entry name" value="AmyAc_Glg_debranch"/>
    <property type="match status" value="1"/>
</dbReference>
<dbReference type="SUPFAM" id="SSF51445">
    <property type="entry name" value="(Trans)glycosidases"/>
    <property type="match status" value="1"/>
</dbReference>
<keyword evidence="3" id="KW-0326">Glycosidase</keyword>
<dbReference type="GO" id="GO:0005980">
    <property type="term" value="P:glycogen catabolic process"/>
    <property type="evidence" value="ECO:0007669"/>
    <property type="project" value="InterPro"/>
</dbReference>
<dbReference type="SMART" id="SM00642">
    <property type="entry name" value="Aamy"/>
    <property type="match status" value="1"/>
</dbReference>
<reference evidence="6 7" key="1">
    <citation type="submission" date="2019-03" db="EMBL/GenBank/DDBJ databases">
        <title>Sequencing the genomes of 1000 actinobacteria strains.</title>
        <authorList>
            <person name="Klenk H.-P."/>
        </authorList>
    </citation>
    <scope>NUCLEOTIDE SEQUENCE [LARGE SCALE GENOMIC DNA]</scope>
    <source>
        <strain evidence="6 7">DSM 43805</strain>
    </source>
</reference>
<evidence type="ECO:0000256" key="1">
    <source>
        <dbReference type="ARBA" id="ARBA00008061"/>
    </source>
</evidence>
<sequence length="708" mass="80278">MGSNAAMKIWPGNPYPLGATYDGGGTNFALFSELAERVELCLFDEEDNETRIDLPEREALVWHGYLPRVVPGQRYGYRVHGPYDPSQGLRCNPSKLLLDPYAKAVDGRNDWNEALFPYRFGDPGSRNDDDSAAYAQKSVVINPFFDWGNDRPLRIPFHQTVIYEAHVKGMTERHPDIPEDVRGTYSGLAHPAMIKYLKRLGITAVELMPVHQFVHDSTLVDRGLTNYWGYNTIGFFAPHNGYASFGGHGGQVQEFKSMVKTLHQAGIEVILDVVYNHTAEGNHLGPTLSFRGIDNPAYYRLVDDDKQYYYDTTGTGNSLNVRHHESLRLIMDSLRYWVTEMHVDGFRFDLAAALAREFHAVDRLAAFFDLVNQDPIVSQVKLIAEPWDVGDGGYQVGGFPPLWTEWNGRYRDSVRDFWRGEPASLGEFASRFTGSSDLYEIDGRRPIASINFVTAHDGFTLNDLVSYNEKHNSANGEDNRDGESHNRSWNCGVEGPTDDPDIVALRERQKRNFLATLLLSQGVPMISHGDELGRTQGGNNNVYCQDNEISWVDWTDARNQDVLTGFTRRLTELRAKHPIFRRRRFFTGEPVGDDKVPDIAWLRRDGQPMTEADWNTRSGMTMTVFLNGHGIPERDALGEAIVDDSFLLLFNPLEERVEFTLPDRSFGRTWEIVVNTADPLLAVRRKTARAASRLEVMSHTLVVLRCRY</sequence>
<dbReference type="InterPro" id="IPR044505">
    <property type="entry name" value="GlgX_Isoamylase_N_E_set"/>
</dbReference>
<dbReference type="Proteomes" id="UP000294901">
    <property type="component" value="Unassembled WGS sequence"/>
</dbReference>
<gene>
    <name evidence="6" type="ORF">C8E87_7334</name>
</gene>
<dbReference type="Gene3D" id="2.60.40.10">
    <property type="entry name" value="Immunoglobulins"/>
    <property type="match status" value="1"/>
</dbReference>
<keyword evidence="2" id="KW-0378">Hydrolase</keyword>
<dbReference type="InterPro" id="IPR013783">
    <property type="entry name" value="Ig-like_fold"/>
</dbReference>
<keyword evidence="7" id="KW-1185">Reference proteome</keyword>
<organism evidence="6 7">
    <name type="scientific">Paractinoplanes brasiliensis</name>
    <dbReference type="NCBI Taxonomy" id="52695"/>
    <lineage>
        <taxon>Bacteria</taxon>
        <taxon>Bacillati</taxon>
        <taxon>Actinomycetota</taxon>
        <taxon>Actinomycetes</taxon>
        <taxon>Micromonosporales</taxon>
        <taxon>Micromonosporaceae</taxon>
        <taxon>Paractinoplanes</taxon>
    </lineage>
</organism>
<dbReference type="GO" id="GO:0004135">
    <property type="term" value="F:amylo-alpha-1,6-glucosidase activity"/>
    <property type="evidence" value="ECO:0007669"/>
    <property type="project" value="InterPro"/>
</dbReference>
<dbReference type="AlphaFoldDB" id="A0A4R6J9K8"/>
<dbReference type="PANTHER" id="PTHR43002">
    <property type="entry name" value="GLYCOGEN DEBRANCHING ENZYME"/>
    <property type="match status" value="1"/>
</dbReference>